<gene>
    <name evidence="2" type="ORF">HHL27_09675</name>
</gene>
<organism evidence="2 3">
    <name type="scientific">Novosphingobium olei</name>
    <dbReference type="NCBI Taxonomy" id="2728851"/>
    <lineage>
        <taxon>Bacteria</taxon>
        <taxon>Pseudomonadati</taxon>
        <taxon>Pseudomonadota</taxon>
        <taxon>Alphaproteobacteria</taxon>
        <taxon>Sphingomonadales</taxon>
        <taxon>Sphingomonadaceae</taxon>
        <taxon>Novosphingobium</taxon>
    </lineage>
</organism>
<accession>A0A7Y0GAT0</accession>
<reference evidence="2 3" key="1">
    <citation type="submission" date="2020-04" db="EMBL/GenBank/DDBJ databases">
        <title>Novosphingobium sp. TW-4 isolated from soil.</title>
        <authorList>
            <person name="Dahal R.H."/>
            <person name="Chaudhary D.K."/>
        </authorList>
    </citation>
    <scope>NUCLEOTIDE SEQUENCE [LARGE SCALE GENOMIC DNA]</scope>
    <source>
        <strain evidence="2 3">TW-4</strain>
    </source>
</reference>
<feature type="region of interest" description="Disordered" evidence="1">
    <location>
        <begin position="294"/>
        <end position="332"/>
    </location>
</feature>
<evidence type="ECO:0000313" key="2">
    <source>
        <dbReference type="EMBL" id="NML93937.1"/>
    </source>
</evidence>
<feature type="compositionally biased region" description="Basic residues" evidence="1">
    <location>
        <begin position="322"/>
        <end position="332"/>
    </location>
</feature>
<keyword evidence="3" id="KW-1185">Reference proteome</keyword>
<dbReference type="Proteomes" id="UP000583556">
    <property type="component" value="Unassembled WGS sequence"/>
</dbReference>
<name>A0A7Y0GAT0_9SPHN</name>
<proteinExistence type="predicted"/>
<comment type="caution">
    <text evidence="2">The sequence shown here is derived from an EMBL/GenBank/DDBJ whole genome shotgun (WGS) entry which is preliminary data.</text>
</comment>
<evidence type="ECO:0000313" key="3">
    <source>
        <dbReference type="Proteomes" id="UP000583556"/>
    </source>
</evidence>
<dbReference type="EMBL" id="JABBGM010000003">
    <property type="protein sequence ID" value="NML93937.1"/>
    <property type="molecule type" value="Genomic_DNA"/>
</dbReference>
<dbReference type="RefSeq" id="WP_169493193.1">
    <property type="nucleotide sequence ID" value="NZ_AP029021.1"/>
</dbReference>
<sequence>MDQTNAAASAPSASCRSFTLARRVRFLSELAGHGHVRKACAQVGVSPQAAYMARRRDASFAAGWDAAMVLGLEQAEQVLAAHATEGYREQIWYRGEVVGERIRFDARLQLAWLARLDARAANPAAHQLAGRFDDYLAALLDGDLDPEKPFPTRDEAMDQAASAVNEDFPGHVEDLDEAVVQRILSDPAHDPDALEERDIVDIAFEEATHAAREEASALWHEDRADRLARLDAVLEAPDDDDDDVDAEVTVIPAKAGIALLQAPRPLSPEPLEAQETGHKTAFPPLEFKSHEHCQLRQLGRPSHPSRGLAGAAPYRPSPATKRDRRPRLLTNI</sequence>
<protein>
    <submittedName>
        <fullName evidence="2">Uncharacterized protein</fullName>
    </submittedName>
</protein>
<dbReference type="AlphaFoldDB" id="A0A7Y0GAT0"/>
<evidence type="ECO:0000256" key="1">
    <source>
        <dbReference type="SAM" id="MobiDB-lite"/>
    </source>
</evidence>